<dbReference type="Proteomes" id="UP000000305">
    <property type="component" value="Unassembled WGS sequence"/>
</dbReference>
<dbReference type="AlphaFoldDB" id="E9FTW2"/>
<accession>E9FTW2</accession>
<evidence type="ECO:0000313" key="1">
    <source>
        <dbReference type="EMBL" id="EFX89572.1"/>
    </source>
</evidence>
<dbReference type="KEGG" id="dpx:DAPPUDRAFT_233360"/>
<gene>
    <name evidence="1" type="ORF">DAPPUDRAFT_233360</name>
</gene>
<dbReference type="InParanoid" id="E9FTW2"/>
<reference evidence="1 2" key="1">
    <citation type="journal article" date="2011" name="Science">
        <title>The ecoresponsive genome of Daphnia pulex.</title>
        <authorList>
            <person name="Colbourne J.K."/>
            <person name="Pfrender M.E."/>
            <person name="Gilbert D."/>
            <person name="Thomas W.K."/>
            <person name="Tucker A."/>
            <person name="Oakley T.H."/>
            <person name="Tokishita S."/>
            <person name="Aerts A."/>
            <person name="Arnold G.J."/>
            <person name="Basu M.K."/>
            <person name="Bauer D.J."/>
            <person name="Caceres C.E."/>
            <person name="Carmel L."/>
            <person name="Casola C."/>
            <person name="Choi J.H."/>
            <person name="Detter J.C."/>
            <person name="Dong Q."/>
            <person name="Dusheyko S."/>
            <person name="Eads B.D."/>
            <person name="Frohlich T."/>
            <person name="Geiler-Samerotte K.A."/>
            <person name="Gerlach D."/>
            <person name="Hatcher P."/>
            <person name="Jogdeo S."/>
            <person name="Krijgsveld J."/>
            <person name="Kriventseva E.V."/>
            <person name="Kultz D."/>
            <person name="Laforsch C."/>
            <person name="Lindquist E."/>
            <person name="Lopez J."/>
            <person name="Manak J.R."/>
            <person name="Muller J."/>
            <person name="Pangilinan J."/>
            <person name="Patwardhan R.P."/>
            <person name="Pitluck S."/>
            <person name="Pritham E.J."/>
            <person name="Rechtsteiner A."/>
            <person name="Rho M."/>
            <person name="Rogozin I.B."/>
            <person name="Sakarya O."/>
            <person name="Salamov A."/>
            <person name="Schaack S."/>
            <person name="Shapiro H."/>
            <person name="Shiga Y."/>
            <person name="Skalitzky C."/>
            <person name="Smith Z."/>
            <person name="Souvorov A."/>
            <person name="Sung W."/>
            <person name="Tang Z."/>
            <person name="Tsuchiya D."/>
            <person name="Tu H."/>
            <person name="Vos H."/>
            <person name="Wang M."/>
            <person name="Wolf Y.I."/>
            <person name="Yamagata H."/>
            <person name="Yamada T."/>
            <person name="Ye Y."/>
            <person name="Shaw J.R."/>
            <person name="Andrews J."/>
            <person name="Crease T.J."/>
            <person name="Tang H."/>
            <person name="Lucas S.M."/>
            <person name="Robertson H.M."/>
            <person name="Bork P."/>
            <person name="Koonin E.V."/>
            <person name="Zdobnov E.M."/>
            <person name="Grigoriev I.V."/>
            <person name="Lynch M."/>
            <person name="Boore J.L."/>
        </authorList>
    </citation>
    <scope>NUCLEOTIDE SEQUENCE [LARGE SCALE GENOMIC DNA]</scope>
</reference>
<protein>
    <submittedName>
        <fullName evidence="1">Uncharacterized protein</fullName>
    </submittedName>
</protein>
<keyword evidence="2" id="KW-1185">Reference proteome</keyword>
<proteinExistence type="predicted"/>
<name>E9FTW2_DAPPU</name>
<evidence type="ECO:0000313" key="2">
    <source>
        <dbReference type="Proteomes" id="UP000000305"/>
    </source>
</evidence>
<sequence length="81" mass="9684">MEREYKSRSIPCKIIFELLVKGKYLDPKFFGEKTNKNCPEPGNRRLSVREYRHRIVENLLLRGVGEKWPEDIRVPKKNIQV</sequence>
<dbReference type="EMBL" id="GL732524">
    <property type="protein sequence ID" value="EFX89572.1"/>
    <property type="molecule type" value="Genomic_DNA"/>
</dbReference>
<dbReference type="HOGENOM" id="CLU_2576255_0_0_1"/>
<organism evidence="1 2">
    <name type="scientific">Daphnia pulex</name>
    <name type="common">Water flea</name>
    <dbReference type="NCBI Taxonomy" id="6669"/>
    <lineage>
        <taxon>Eukaryota</taxon>
        <taxon>Metazoa</taxon>
        <taxon>Ecdysozoa</taxon>
        <taxon>Arthropoda</taxon>
        <taxon>Crustacea</taxon>
        <taxon>Branchiopoda</taxon>
        <taxon>Diplostraca</taxon>
        <taxon>Cladocera</taxon>
        <taxon>Anomopoda</taxon>
        <taxon>Daphniidae</taxon>
        <taxon>Daphnia</taxon>
    </lineage>
</organism>